<dbReference type="Proteomes" id="UP001556367">
    <property type="component" value="Unassembled WGS sequence"/>
</dbReference>
<dbReference type="EMBL" id="JASNQZ010000012">
    <property type="protein sequence ID" value="KAL0949260.1"/>
    <property type="molecule type" value="Genomic_DNA"/>
</dbReference>
<evidence type="ECO:0000313" key="4">
    <source>
        <dbReference type="Proteomes" id="UP001556367"/>
    </source>
</evidence>
<dbReference type="InterPro" id="IPR027795">
    <property type="entry name" value="CASTOR_ACT_dom"/>
</dbReference>
<feature type="region of interest" description="Disordered" evidence="1">
    <location>
        <begin position="206"/>
        <end position="256"/>
    </location>
</feature>
<evidence type="ECO:0000313" key="3">
    <source>
        <dbReference type="EMBL" id="KAL0949260.1"/>
    </source>
</evidence>
<feature type="region of interest" description="Disordered" evidence="1">
    <location>
        <begin position="444"/>
        <end position="466"/>
    </location>
</feature>
<keyword evidence="4" id="KW-1185">Reference proteome</keyword>
<dbReference type="Gene3D" id="3.30.2130.10">
    <property type="entry name" value="VC0802-like"/>
    <property type="match status" value="2"/>
</dbReference>
<proteinExistence type="predicted"/>
<reference evidence="4" key="1">
    <citation type="submission" date="2024-06" db="EMBL/GenBank/DDBJ databases">
        <title>Multi-omics analyses provide insights into the biosynthesis of the anticancer antibiotic pleurotin in Hohenbuehelia grisea.</title>
        <authorList>
            <person name="Weaver J.A."/>
            <person name="Alberti F."/>
        </authorList>
    </citation>
    <scope>NUCLEOTIDE SEQUENCE [LARGE SCALE GENOMIC DNA]</scope>
    <source>
        <strain evidence="4">T-177</strain>
    </source>
</reference>
<feature type="compositionally biased region" description="Basic and acidic residues" evidence="1">
    <location>
        <begin position="234"/>
        <end position="246"/>
    </location>
</feature>
<feature type="compositionally biased region" description="Low complexity" evidence="1">
    <location>
        <begin position="345"/>
        <end position="358"/>
    </location>
</feature>
<evidence type="ECO:0000259" key="2">
    <source>
        <dbReference type="Pfam" id="PF13840"/>
    </source>
</evidence>
<evidence type="ECO:0000256" key="1">
    <source>
        <dbReference type="SAM" id="MobiDB-lite"/>
    </source>
</evidence>
<feature type="region of interest" description="Disordered" evidence="1">
    <location>
        <begin position="314"/>
        <end position="376"/>
    </location>
</feature>
<accession>A0ABR3J1C7</accession>
<dbReference type="InterPro" id="IPR051719">
    <property type="entry name" value="CASTOR_mTORC1"/>
</dbReference>
<organism evidence="3 4">
    <name type="scientific">Hohenbuehelia grisea</name>
    <dbReference type="NCBI Taxonomy" id="104357"/>
    <lineage>
        <taxon>Eukaryota</taxon>
        <taxon>Fungi</taxon>
        <taxon>Dikarya</taxon>
        <taxon>Basidiomycota</taxon>
        <taxon>Agaricomycotina</taxon>
        <taxon>Agaricomycetes</taxon>
        <taxon>Agaricomycetidae</taxon>
        <taxon>Agaricales</taxon>
        <taxon>Pleurotineae</taxon>
        <taxon>Pleurotaceae</taxon>
        <taxon>Hohenbuehelia</taxon>
    </lineage>
</organism>
<dbReference type="PANTHER" id="PTHR31131:SF6">
    <property type="entry name" value="CASTOR ACT DOMAIN-CONTAINING PROTEIN"/>
    <property type="match status" value="1"/>
</dbReference>
<feature type="domain" description="CASTOR ACT" evidence="2">
    <location>
        <begin position="104"/>
        <end position="167"/>
    </location>
</feature>
<sequence length="529" mass="57450">MIPYDHQSQVTISLLPVSLALVHVPRSRVTQLSHPILKQILQPSPAFLNITCNEIELSLFAEHTLLADFEVLGRQDRQRQRSRSGSSSSRKSATDTLKDPVEVSYERWSVLQIDSHSDRLENSGARVNELSAPLAAAGISIMYQSSYMSDFIFVKETRLQEVMSLLAQAGFDLYSADQDPWSLVSSHTSSRVSLTDIGTSATPTGAVLTRSRSSTDTSISPILSRVNSTTHSPEASHDSVSSDKRPPVARTKSHSPTAADIKVLPSDLACVGLVDDNIDTWSLKIVKLVAYPDLIQPLPRGASVTPSAAQTTPTFLPYNTSSPASSSASSEDDGYFSHSPVGNDSASSLPTSASLSSPDLRRAENSAPKPVPASKHSAPVLPYAYPLCPHIPSAQDATPAIPFFSFTRTAEGSSLTIGSSHLAALFPPHERYMVICNDELDFAPEDAGLDDEPEDSDPEDADDRAGSQMRCLQVDLRRFGLDKHGLVHRFSKVLEQDGINHMYSSTFKTANLLVDKRQAVRAQRLLRAC</sequence>
<comment type="caution">
    <text evidence="3">The sequence shown here is derived from an EMBL/GenBank/DDBJ whole genome shotgun (WGS) entry which is preliminary data.</text>
</comment>
<feature type="compositionally biased region" description="Low complexity" evidence="1">
    <location>
        <begin position="209"/>
        <end position="220"/>
    </location>
</feature>
<name>A0ABR3J1C7_9AGAR</name>
<dbReference type="SUPFAM" id="SSF55021">
    <property type="entry name" value="ACT-like"/>
    <property type="match status" value="1"/>
</dbReference>
<feature type="compositionally biased region" description="Acidic residues" evidence="1">
    <location>
        <begin position="444"/>
        <end position="462"/>
    </location>
</feature>
<dbReference type="InterPro" id="IPR045865">
    <property type="entry name" value="ACT-like_dom_sf"/>
</dbReference>
<protein>
    <recommendedName>
        <fullName evidence="2">CASTOR ACT domain-containing protein</fullName>
    </recommendedName>
</protein>
<dbReference type="PANTHER" id="PTHR31131">
    <property type="entry name" value="CHROMOSOME 1, WHOLE GENOME SHOTGUN SEQUENCE"/>
    <property type="match status" value="1"/>
</dbReference>
<feature type="region of interest" description="Disordered" evidence="1">
    <location>
        <begin position="77"/>
        <end position="98"/>
    </location>
</feature>
<gene>
    <name evidence="3" type="ORF">HGRIS_009338</name>
</gene>
<dbReference type="Pfam" id="PF13840">
    <property type="entry name" value="ACT_7"/>
    <property type="match status" value="1"/>
</dbReference>